<name>A0ABX0XXM8_9ACTN</name>
<dbReference type="Proteomes" id="UP000722989">
    <property type="component" value="Unassembled WGS sequence"/>
</dbReference>
<keyword evidence="4" id="KW-1185">Reference proteome</keyword>
<accession>A0ABX0XXM8</accession>
<evidence type="ECO:0000313" key="4">
    <source>
        <dbReference type="Proteomes" id="UP000722989"/>
    </source>
</evidence>
<organism evidence="3 4">
    <name type="scientific">Planosporangium thailandense</name>
    <dbReference type="NCBI Taxonomy" id="765197"/>
    <lineage>
        <taxon>Bacteria</taxon>
        <taxon>Bacillati</taxon>
        <taxon>Actinomycetota</taxon>
        <taxon>Actinomycetes</taxon>
        <taxon>Micromonosporales</taxon>
        <taxon>Micromonosporaceae</taxon>
        <taxon>Planosporangium</taxon>
    </lineage>
</organism>
<dbReference type="SUPFAM" id="SSF53850">
    <property type="entry name" value="Periplasmic binding protein-like II"/>
    <property type="match status" value="1"/>
</dbReference>
<evidence type="ECO:0000256" key="1">
    <source>
        <dbReference type="SAM" id="MobiDB-lite"/>
    </source>
</evidence>
<dbReference type="PANTHER" id="PTHR42779:SF1">
    <property type="entry name" value="PROTEIN YNJB"/>
    <property type="match status" value="1"/>
</dbReference>
<dbReference type="EMBL" id="JAATVY010000008">
    <property type="protein sequence ID" value="NJC70801.1"/>
    <property type="molecule type" value="Genomic_DNA"/>
</dbReference>
<dbReference type="InterPro" id="IPR006059">
    <property type="entry name" value="SBP"/>
</dbReference>
<dbReference type="Gene3D" id="3.40.190.10">
    <property type="entry name" value="Periplasmic binding protein-like II"/>
    <property type="match status" value="2"/>
</dbReference>
<dbReference type="PANTHER" id="PTHR42779">
    <property type="entry name" value="PROTEIN YNJB"/>
    <property type="match status" value="1"/>
</dbReference>
<feature type="signal peptide" evidence="2">
    <location>
        <begin position="1"/>
        <end position="32"/>
    </location>
</feature>
<feature type="chain" id="PRO_5046521664" evidence="2">
    <location>
        <begin position="33"/>
        <end position="419"/>
    </location>
</feature>
<keyword evidence="2" id="KW-0732">Signal</keyword>
<protein>
    <submittedName>
        <fullName evidence="3">Extracellular solute-binding protein</fullName>
    </submittedName>
</protein>
<dbReference type="Pfam" id="PF13416">
    <property type="entry name" value="SBP_bac_8"/>
    <property type="match status" value="1"/>
</dbReference>
<dbReference type="RefSeq" id="WP_167925704.1">
    <property type="nucleotide sequence ID" value="NZ_JAATVY010000008.1"/>
</dbReference>
<evidence type="ECO:0000256" key="2">
    <source>
        <dbReference type="SAM" id="SignalP"/>
    </source>
</evidence>
<gene>
    <name evidence="3" type="ORF">HC031_13900</name>
</gene>
<sequence length="419" mass="45070">MTRPLPRRPARRGRARAVTAALSVALAASALTATGCTWSEPAKKARPAPTTGAAVPDKPSKPQTLKVLDLAGDLQLTQGILDNFQKEHPEVVTRIVTAQGSPLQAPAEIKAAQAAGRLDVDLVLTDSDGLATGLAQGTWLKLTPAYDARLPALSTIHTPDAAMMQQLAQGYGVTLAESPVGPLIMYNPKTVPTPPTTADELLAYAKQHPGKVEYAQPRNSWPARALLMGLPYILGDRSPTQPETWTRTWEYLAEMAPYNPPYPVSTGQTMTDLASGTVDIIATTTGWDINSRALGTVPAEMKVSTLQGFHWVMDAHYAVVPVGVDRDKLAAVLSLIRYALQPNQQAVIFDKGYFYPGPAVKGATIDLAPADSQDVIRQFGRPEYDSLISDAPKATPVPVDVRLKAFELWDRNVGSVARR</sequence>
<comment type="caution">
    <text evidence="3">The sequence shown here is derived from an EMBL/GenBank/DDBJ whole genome shotgun (WGS) entry which is preliminary data.</text>
</comment>
<reference evidence="3 4" key="1">
    <citation type="submission" date="2020-03" db="EMBL/GenBank/DDBJ databases">
        <title>WGS of the type strain of Planosporangium spp.</title>
        <authorList>
            <person name="Thawai C."/>
        </authorList>
    </citation>
    <scope>NUCLEOTIDE SEQUENCE [LARGE SCALE GENOMIC DNA]</scope>
    <source>
        <strain evidence="3 4">TBRC 5610</strain>
    </source>
</reference>
<proteinExistence type="predicted"/>
<feature type="region of interest" description="Disordered" evidence="1">
    <location>
        <begin position="40"/>
        <end position="61"/>
    </location>
</feature>
<evidence type="ECO:0000313" key="3">
    <source>
        <dbReference type="EMBL" id="NJC70801.1"/>
    </source>
</evidence>